<evidence type="ECO:0000259" key="7">
    <source>
        <dbReference type="SMART" id="SM00925"/>
    </source>
</evidence>
<keyword evidence="4" id="KW-0961">Cell wall biogenesis/degradation</keyword>
<dbReference type="Pfam" id="PF06725">
    <property type="entry name" value="3D"/>
    <property type="match status" value="1"/>
</dbReference>
<evidence type="ECO:0000256" key="4">
    <source>
        <dbReference type="ARBA" id="ARBA00023316"/>
    </source>
</evidence>
<dbReference type="GO" id="GO:0008933">
    <property type="term" value="F:peptidoglycan lytic transglycosylase activity"/>
    <property type="evidence" value="ECO:0007669"/>
    <property type="project" value="TreeGrafter"/>
</dbReference>
<dbReference type="GO" id="GO:0019867">
    <property type="term" value="C:outer membrane"/>
    <property type="evidence" value="ECO:0007669"/>
    <property type="project" value="InterPro"/>
</dbReference>
<dbReference type="InterPro" id="IPR005300">
    <property type="entry name" value="MltA_B"/>
</dbReference>
<dbReference type="Gene3D" id="2.40.240.50">
    <property type="entry name" value="Barwin-like endoglucanases"/>
    <property type="match status" value="1"/>
</dbReference>
<name>A0A1F6U141_9PROT</name>
<dbReference type="GO" id="GO:0071555">
    <property type="term" value="P:cell wall organization"/>
    <property type="evidence" value="ECO:0007669"/>
    <property type="project" value="UniProtKB-KW"/>
</dbReference>
<dbReference type="InterPro" id="IPR036908">
    <property type="entry name" value="RlpA-like_sf"/>
</dbReference>
<dbReference type="PIRSF" id="PIRSF019422">
    <property type="entry name" value="MltA"/>
    <property type="match status" value="1"/>
</dbReference>
<dbReference type="InterPro" id="IPR026044">
    <property type="entry name" value="MltA"/>
</dbReference>
<evidence type="ECO:0000256" key="5">
    <source>
        <dbReference type="ARBA" id="ARBA00030918"/>
    </source>
</evidence>
<evidence type="ECO:0000313" key="8">
    <source>
        <dbReference type="EMBL" id="OGI51086.1"/>
    </source>
</evidence>
<reference evidence="8 9" key="1">
    <citation type="journal article" date="2016" name="Nat. Commun.">
        <title>Thousands of microbial genomes shed light on interconnected biogeochemical processes in an aquifer system.</title>
        <authorList>
            <person name="Anantharaman K."/>
            <person name="Brown C.T."/>
            <person name="Hug L.A."/>
            <person name="Sharon I."/>
            <person name="Castelle C.J."/>
            <person name="Probst A.J."/>
            <person name="Thomas B.C."/>
            <person name="Singh A."/>
            <person name="Wilkins M.J."/>
            <person name="Karaoz U."/>
            <person name="Brodie E.L."/>
            <person name="Williams K.H."/>
            <person name="Hubbard S.S."/>
            <person name="Banfield J.F."/>
        </authorList>
    </citation>
    <scope>NUCLEOTIDE SEQUENCE [LARGE SCALE GENOMIC DNA]</scope>
</reference>
<evidence type="ECO:0000313" key="9">
    <source>
        <dbReference type="Proteomes" id="UP000179037"/>
    </source>
</evidence>
<evidence type="ECO:0000256" key="2">
    <source>
        <dbReference type="ARBA" id="ARBA00012587"/>
    </source>
</evidence>
<dbReference type="Gene3D" id="2.40.40.10">
    <property type="entry name" value="RlpA-like domain"/>
    <property type="match status" value="1"/>
</dbReference>
<dbReference type="AlphaFoldDB" id="A0A1F6U141"/>
<comment type="catalytic activity">
    <reaction evidence="1">
        <text>Exolytic cleavage of the (1-&gt;4)-beta-glycosidic linkage between N-acetylmuramic acid (MurNAc) and N-acetylglucosamine (GlcNAc) residues in peptidoglycan, from either the reducing or the non-reducing ends of the peptidoglycan chains, with concomitant formation of a 1,6-anhydrobond in the MurNAc residue.</text>
        <dbReference type="EC" id="4.2.2.n1"/>
    </reaction>
</comment>
<feature type="chain" id="PRO_5009526930" description="peptidoglycan lytic exotransglycosylase" evidence="6">
    <location>
        <begin position="24"/>
        <end position="399"/>
    </location>
</feature>
<dbReference type="CDD" id="cd14668">
    <property type="entry name" value="mlta_B"/>
    <property type="match status" value="1"/>
</dbReference>
<dbReference type="PANTHER" id="PTHR30124">
    <property type="entry name" value="MEMBRANE-BOUND LYTIC MUREIN TRANSGLYCOSYLASE A"/>
    <property type="match status" value="1"/>
</dbReference>
<evidence type="ECO:0000256" key="3">
    <source>
        <dbReference type="ARBA" id="ARBA00023239"/>
    </source>
</evidence>
<dbReference type="CDD" id="cd14485">
    <property type="entry name" value="mltA_like_LT_A"/>
    <property type="match status" value="1"/>
</dbReference>
<dbReference type="GO" id="GO:0009253">
    <property type="term" value="P:peptidoglycan catabolic process"/>
    <property type="evidence" value="ECO:0007669"/>
    <property type="project" value="TreeGrafter"/>
</dbReference>
<sequence length="399" mass="42940">MLTSRTKKTAGALVLAGLACLLASCLSTPSRIPGVGQPVSWTELPGWLDDSLAQAWPALLSSCQKMPARDARWSDLCADAALFPDPDDDTARAFFETRFSAHEVAGNNGVPDGLITGYYEPLLQGNLVRTDRFRYPLYGRPDDLVVVDLGGLYPELQGKRYRGRLNSNRVVPYYSRAEIGNGKRPPDAAVLAWVDDPVALFFLEIQGSGRIRLPDGKMLRVGYADQNGHPYVAIGRTLVESGALKLEEATMPAIRAWLSANPDKAQAVLNSNPSYVFFAVREPDSPGPVGALNVPLLPERSIAVDPGFIPLGSPVWFDTSLVASAGPCARDTCASCPSPDCGLIPYRRLVFAQDTGGAIRGPARADLFLGFGENAERVAGALRSRGKLYVLLPASRTLN</sequence>
<dbReference type="GO" id="GO:0009254">
    <property type="term" value="P:peptidoglycan turnover"/>
    <property type="evidence" value="ECO:0007669"/>
    <property type="project" value="InterPro"/>
</dbReference>
<comment type="caution">
    <text evidence="8">The sequence shown here is derived from an EMBL/GenBank/DDBJ whole genome shotgun (WGS) entry which is preliminary data.</text>
</comment>
<feature type="domain" description="Lytic transglycosylase MltA" evidence="7">
    <location>
        <begin position="122"/>
        <end position="279"/>
    </location>
</feature>
<dbReference type="PANTHER" id="PTHR30124:SF0">
    <property type="entry name" value="MEMBRANE-BOUND LYTIC MUREIN TRANSGLYCOSYLASE A"/>
    <property type="match status" value="1"/>
</dbReference>
<feature type="signal peptide" evidence="6">
    <location>
        <begin position="1"/>
        <end position="23"/>
    </location>
</feature>
<evidence type="ECO:0000256" key="1">
    <source>
        <dbReference type="ARBA" id="ARBA00001420"/>
    </source>
</evidence>
<proteinExistence type="predicted"/>
<dbReference type="SMART" id="SM00925">
    <property type="entry name" value="MltA"/>
    <property type="match status" value="1"/>
</dbReference>
<protein>
    <recommendedName>
        <fullName evidence="2">peptidoglycan lytic exotransglycosylase</fullName>
        <ecNumber evidence="2">4.2.2.n1</ecNumber>
    </recommendedName>
    <alternativeName>
        <fullName evidence="5">Murein hydrolase A</fullName>
    </alternativeName>
</protein>
<dbReference type="Proteomes" id="UP000179037">
    <property type="component" value="Unassembled WGS sequence"/>
</dbReference>
<dbReference type="SUPFAM" id="SSF50685">
    <property type="entry name" value="Barwin-like endoglucanases"/>
    <property type="match status" value="1"/>
</dbReference>
<evidence type="ECO:0000256" key="6">
    <source>
        <dbReference type="SAM" id="SignalP"/>
    </source>
</evidence>
<organism evidence="8 9">
    <name type="scientific">Candidatus Muproteobacteria bacterium RIFCSPLOWO2_01_FULL_60_18</name>
    <dbReference type="NCBI Taxonomy" id="1817768"/>
    <lineage>
        <taxon>Bacteria</taxon>
        <taxon>Pseudomonadati</taxon>
        <taxon>Pseudomonadota</taxon>
        <taxon>Candidatus Muproteobacteria</taxon>
    </lineage>
</organism>
<dbReference type="STRING" id="1817768.A3A87_00110"/>
<dbReference type="PROSITE" id="PS51257">
    <property type="entry name" value="PROKAR_LIPOPROTEIN"/>
    <property type="match status" value="1"/>
</dbReference>
<dbReference type="Pfam" id="PF03562">
    <property type="entry name" value="MltA"/>
    <property type="match status" value="1"/>
</dbReference>
<dbReference type="InterPro" id="IPR010611">
    <property type="entry name" value="3D_dom"/>
</dbReference>
<accession>A0A1F6U141</accession>
<keyword evidence="6" id="KW-0732">Signal</keyword>
<keyword evidence="3" id="KW-0456">Lyase</keyword>
<dbReference type="GO" id="GO:0004553">
    <property type="term" value="F:hydrolase activity, hydrolyzing O-glycosyl compounds"/>
    <property type="evidence" value="ECO:0007669"/>
    <property type="project" value="InterPro"/>
</dbReference>
<gene>
    <name evidence="8" type="ORF">A3A87_00110</name>
</gene>
<dbReference type="EC" id="4.2.2.n1" evidence="2"/>
<dbReference type="EMBL" id="MFTC01000052">
    <property type="protein sequence ID" value="OGI51086.1"/>
    <property type="molecule type" value="Genomic_DNA"/>
</dbReference>